<keyword evidence="4" id="KW-0325">Glycoprotein</keyword>
<dbReference type="Proteomes" id="UP001159042">
    <property type="component" value="Unassembled WGS sequence"/>
</dbReference>
<dbReference type="SMART" id="SM00409">
    <property type="entry name" value="IG"/>
    <property type="match status" value="2"/>
</dbReference>
<dbReference type="InterPro" id="IPR003599">
    <property type="entry name" value="Ig_sub"/>
</dbReference>
<dbReference type="InterPro" id="IPR003598">
    <property type="entry name" value="Ig_sub2"/>
</dbReference>
<accession>A0AAV8VZZ2</accession>
<feature type="domain" description="Ig-like" evidence="7">
    <location>
        <begin position="24"/>
        <end position="96"/>
    </location>
</feature>
<dbReference type="AlphaFoldDB" id="A0AAV8VZZ2"/>
<feature type="region of interest" description="Disordered" evidence="6">
    <location>
        <begin position="1"/>
        <end position="26"/>
    </location>
</feature>
<dbReference type="InterPro" id="IPR013783">
    <property type="entry name" value="Ig-like_fold"/>
</dbReference>
<dbReference type="PANTHER" id="PTHR11640:SF155">
    <property type="entry name" value="IG-LIKE DOMAIN-CONTAINING PROTEIN"/>
    <property type="match status" value="1"/>
</dbReference>
<evidence type="ECO:0000256" key="5">
    <source>
        <dbReference type="ARBA" id="ARBA00023319"/>
    </source>
</evidence>
<comment type="caution">
    <text evidence="8">The sequence shown here is derived from an EMBL/GenBank/DDBJ whole genome shotgun (WGS) entry which is preliminary data.</text>
</comment>
<evidence type="ECO:0000256" key="1">
    <source>
        <dbReference type="ARBA" id="ARBA00004479"/>
    </source>
</evidence>
<protein>
    <recommendedName>
        <fullName evidence="7">Ig-like domain-containing protein</fullName>
    </recommendedName>
</protein>
<dbReference type="GO" id="GO:0005911">
    <property type="term" value="C:cell-cell junction"/>
    <property type="evidence" value="ECO:0007669"/>
    <property type="project" value="TreeGrafter"/>
</dbReference>
<dbReference type="SMART" id="SM00408">
    <property type="entry name" value="IGc2"/>
    <property type="match status" value="2"/>
</dbReference>
<evidence type="ECO:0000256" key="6">
    <source>
        <dbReference type="SAM" id="MobiDB-lite"/>
    </source>
</evidence>
<evidence type="ECO:0000259" key="7">
    <source>
        <dbReference type="PROSITE" id="PS50835"/>
    </source>
</evidence>
<dbReference type="GO" id="GO:0050839">
    <property type="term" value="F:cell adhesion molecule binding"/>
    <property type="evidence" value="ECO:0007669"/>
    <property type="project" value="TreeGrafter"/>
</dbReference>
<dbReference type="GO" id="GO:0098609">
    <property type="term" value="P:cell-cell adhesion"/>
    <property type="evidence" value="ECO:0007669"/>
    <property type="project" value="TreeGrafter"/>
</dbReference>
<evidence type="ECO:0000256" key="3">
    <source>
        <dbReference type="ARBA" id="ARBA00023157"/>
    </source>
</evidence>
<sequence length="234" mass="26302">MYPSHVTRRDFRYNDANHEQTDTPSFAISREPGFGFPIREGMPVSLKCDVDANPKALPVWQKDDSSPPVQQTPDGFLNFTEIRREHSGWYKCIARHRLGRFSSIGYFLNVRCELNPESVDDMEVTQEPDFDIGELSSTGRQLEVSLGGAVQLACPPGTTGCWTRVEPGTGRLEPMGASQELRLDNVLYQEAGEYRCVAPTRDSTRRLDSLRNALSVQLVVKDDYLQRFRIGGAS</sequence>
<dbReference type="Pfam" id="PF13927">
    <property type="entry name" value="Ig_3"/>
    <property type="match status" value="1"/>
</dbReference>
<comment type="subcellular location">
    <subcellularLocation>
        <location evidence="1">Membrane</location>
        <topology evidence="1">Single-pass type I membrane protein</topology>
    </subcellularLocation>
</comment>
<reference evidence="8 9" key="1">
    <citation type="journal article" date="2023" name="Insect Mol. Biol.">
        <title>Genome sequencing provides insights into the evolution of gene families encoding plant cell wall-degrading enzymes in longhorned beetles.</title>
        <authorList>
            <person name="Shin N.R."/>
            <person name="Okamura Y."/>
            <person name="Kirsch R."/>
            <person name="Pauchet Y."/>
        </authorList>
    </citation>
    <scope>NUCLEOTIDE SEQUENCE [LARGE SCALE GENOMIC DNA]</scope>
    <source>
        <strain evidence="8">EAD_L_NR</strain>
    </source>
</reference>
<evidence type="ECO:0000313" key="8">
    <source>
        <dbReference type="EMBL" id="KAJ8919997.1"/>
    </source>
</evidence>
<gene>
    <name evidence="8" type="ORF">NQ315_006527</name>
</gene>
<keyword evidence="5" id="KW-0393">Immunoglobulin domain</keyword>
<dbReference type="SUPFAM" id="SSF48726">
    <property type="entry name" value="Immunoglobulin"/>
    <property type="match status" value="1"/>
</dbReference>
<evidence type="ECO:0000256" key="4">
    <source>
        <dbReference type="ARBA" id="ARBA00023180"/>
    </source>
</evidence>
<dbReference type="PANTHER" id="PTHR11640">
    <property type="entry name" value="NEPHRIN"/>
    <property type="match status" value="1"/>
</dbReference>
<dbReference type="Gene3D" id="2.60.40.10">
    <property type="entry name" value="Immunoglobulins"/>
    <property type="match status" value="2"/>
</dbReference>
<organism evidence="8 9">
    <name type="scientific">Exocentrus adspersus</name>
    <dbReference type="NCBI Taxonomy" id="1586481"/>
    <lineage>
        <taxon>Eukaryota</taxon>
        <taxon>Metazoa</taxon>
        <taxon>Ecdysozoa</taxon>
        <taxon>Arthropoda</taxon>
        <taxon>Hexapoda</taxon>
        <taxon>Insecta</taxon>
        <taxon>Pterygota</taxon>
        <taxon>Neoptera</taxon>
        <taxon>Endopterygota</taxon>
        <taxon>Coleoptera</taxon>
        <taxon>Polyphaga</taxon>
        <taxon>Cucujiformia</taxon>
        <taxon>Chrysomeloidea</taxon>
        <taxon>Cerambycidae</taxon>
        <taxon>Lamiinae</taxon>
        <taxon>Acanthocinini</taxon>
        <taxon>Exocentrus</taxon>
    </lineage>
</organism>
<keyword evidence="3" id="KW-1015">Disulfide bond</keyword>
<name>A0AAV8VZZ2_9CUCU</name>
<dbReference type="CDD" id="cd00096">
    <property type="entry name" value="Ig"/>
    <property type="match status" value="1"/>
</dbReference>
<dbReference type="InterPro" id="IPR036179">
    <property type="entry name" value="Ig-like_dom_sf"/>
</dbReference>
<feature type="compositionally biased region" description="Basic and acidic residues" evidence="6">
    <location>
        <begin position="7"/>
        <end position="21"/>
    </location>
</feature>
<dbReference type="InterPro" id="IPR051275">
    <property type="entry name" value="Cell_adhesion_signaling"/>
</dbReference>
<evidence type="ECO:0000313" key="9">
    <source>
        <dbReference type="Proteomes" id="UP001159042"/>
    </source>
</evidence>
<dbReference type="InterPro" id="IPR007110">
    <property type="entry name" value="Ig-like_dom"/>
</dbReference>
<proteinExistence type="predicted"/>
<dbReference type="EMBL" id="JANEYG010000016">
    <property type="protein sequence ID" value="KAJ8919997.1"/>
    <property type="molecule type" value="Genomic_DNA"/>
</dbReference>
<keyword evidence="2" id="KW-0472">Membrane</keyword>
<keyword evidence="9" id="KW-1185">Reference proteome</keyword>
<dbReference type="PROSITE" id="PS50835">
    <property type="entry name" value="IG_LIKE"/>
    <property type="match status" value="1"/>
</dbReference>
<dbReference type="GO" id="GO:0005886">
    <property type="term" value="C:plasma membrane"/>
    <property type="evidence" value="ECO:0007669"/>
    <property type="project" value="TreeGrafter"/>
</dbReference>
<evidence type="ECO:0000256" key="2">
    <source>
        <dbReference type="ARBA" id="ARBA00023136"/>
    </source>
</evidence>